<evidence type="ECO:0000313" key="1">
    <source>
        <dbReference type="EMBL" id="BAS73897.1"/>
    </source>
</evidence>
<name>A0A0N7KDK8_ORYSJ</name>
<dbReference type="EMBL" id="AP014957">
    <property type="protein sequence ID" value="BAS73897.1"/>
    <property type="molecule type" value="Genomic_DNA"/>
</dbReference>
<reference evidence="1 2" key="2">
    <citation type="journal article" date="2013" name="Plant Cell Physiol.">
        <title>Rice Annotation Project Database (RAP-DB): an integrative and interactive database for rice genomics.</title>
        <authorList>
            <person name="Sakai H."/>
            <person name="Lee S.S."/>
            <person name="Tanaka T."/>
            <person name="Numa H."/>
            <person name="Kim J."/>
            <person name="Kawahara Y."/>
            <person name="Wakimoto H."/>
            <person name="Yang C.C."/>
            <person name="Iwamoto M."/>
            <person name="Abe T."/>
            <person name="Yamada Y."/>
            <person name="Muto A."/>
            <person name="Inokuchi H."/>
            <person name="Ikemura T."/>
            <person name="Matsumoto T."/>
            <person name="Sasaki T."/>
            <person name="Itoh T."/>
        </authorList>
    </citation>
    <scope>NUCLEOTIDE SEQUENCE [LARGE SCALE GENOMIC DNA]</scope>
    <source>
        <strain evidence="2">cv. Nipponbare</strain>
    </source>
</reference>
<dbReference type="Gramene" id="Os01t0701600-00">
    <property type="protein sequence ID" value="Os01t0701600-00"/>
    <property type="gene ID" value="Os01g0701600"/>
</dbReference>
<accession>A0A0N7KDK8</accession>
<protein>
    <submittedName>
        <fullName evidence="1">Os01g0701600 protein</fullName>
    </submittedName>
</protein>
<dbReference type="Proteomes" id="UP000059680">
    <property type="component" value="Chromosome 1"/>
</dbReference>
<reference evidence="2" key="1">
    <citation type="journal article" date="2005" name="Nature">
        <title>The map-based sequence of the rice genome.</title>
        <authorList>
            <consortium name="International rice genome sequencing project (IRGSP)"/>
            <person name="Matsumoto T."/>
            <person name="Wu J."/>
            <person name="Kanamori H."/>
            <person name="Katayose Y."/>
            <person name="Fujisawa M."/>
            <person name="Namiki N."/>
            <person name="Mizuno H."/>
            <person name="Yamamoto K."/>
            <person name="Antonio B.A."/>
            <person name="Baba T."/>
            <person name="Sakata K."/>
            <person name="Nagamura Y."/>
            <person name="Aoki H."/>
            <person name="Arikawa K."/>
            <person name="Arita K."/>
            <person name="Bito T."/>
            <person name="Chiden Y."/>
            <person name="Fujitsuka N."/>
            <person name="Fukunaka R."/>
            <person name="Hamada M."/>
            <person name="Harada C."/>
            <person name="Hayashi A."/>
            <person name="Hijishita S."/>
            <person name="Honda M."/>
            <person name="Hosokawa S."/>
            <person name="Ichikawa Y."/>
            <person name="Idonuma A."/>
            <person name="Iijima M."/>
            <person name="Ikeda M."/>
            <person name="Ikeno M."/>
            <person name="Ito K."/>
            <person name="Ito S."/>
            <person name="Ito T."/>
            <person name="Ito Y."/>
            <person name="Ito Y."/>
            <person name="Iwabuchi A."/>
            <person name="Kamiya K."/>
            <person name="Karasawa W."/>
            <person name="Kurita K."/>
            <person name="Katagiri S."/>
            <person name="Kikuta A."/>
            <person name="Kobayashi H."/>
            <person name="Kobayashi N."/>
            <person name="Machita K."/>
            <person name="Maehara T."/>
            <person name="Masukawa M."/>
            <person name="Mizubayashi T."/>
            <person name="Mukai Y."/>
            <person name="Nagasaki H."/>
            <person name="Nagata Y."/>
            <person name="Naito S."/>
            <person name="Nakashima M."/>
            <person name="Nakama Y."/>
            <person name="Nakamichi Y."/>
            <person name="Nakamura M."/>
            <person name="Meguro A."/>
            <person name="Negishi M."/>
            <person name="Ohta I."/>
            <person name="Ohta T."/>
            <person name="Okamoto M."/>
            <person name="Ono N."/>
            <person name="Saji S."/>
            <person name="Sakaguchi M."/>
            <person name="Sakai K."/>
            <person name="Shibata M."/>
            <person name="Shimokawa T."/>
            <person name="Song J."/>
            <person name="Takazaki Y."/>
            <person name="Terasawa K."/>
            <person name="Tsugane M."/>
            <person name="Tsuji K."/>
            <person name="Ueda S."/>
            <person name="Waki K."/>
            <person name="Yamagata H."/>
            <person name="Yamamoto M."/>
            <person name="Yamamoto S."/>
            <person name="Yamane H."/>
            <person name="Yoshiki S."/>
            <person name="Yoshihara R."/>
            <person name="Yukawa K."/>
            <person name="Zhong H."/>
            <person name="Yano M."/>
            <person name="Yuan Q."/>
            <person name="Ouyang S."/>
            <person name="Liu J."/>
            <person name="Jones K.M."/>
            <person name="Gansberger K."/>
            <person name="Moffat K."/>
            <person name="Hill J."/>
            <person name="Bera J."/>
            <person name="Fadrosh D."/>
            <person name="Jin S."/>
            <person name="Johri S."/>
            <person name="Kim M."/>
            <person name="Overton L."/>
            <person name="Reardon M."/>
            <person name="Tsitrin T."/>
            <person name="Vuong H."/>
            <person name="Weaver B."/>
            <person name="Ciecko A."/>
            <person name="Tallon L."/>
            <person name="Jackson J."/>
            <person name="Pai G."/>
            <person name="Aken S.V."/>
            <person name="Utterback T."/>
            <person name="Reidmuller S."/>
            <person name="Feldblyum T."/>
            <person name="Hsiao J."/>
            <person name="Zismann V."/>
            <person name="Iobst S."/>
            <person name="de Vazeille A.R."/>
            <person name="Buell C.R."/>
            <person name="Ying K."/>
            <person name="Li Y."/>
            <person name="Lu T."/>
            <person name="Huang Y."/>
            <person name="Zhao Q."/>
            <person name="Feng Q."/>
            <person name="Zhang L."/>
            <person name="Zhu J."/>
            <person name="Weng Q."/>
            <person name="Mu J."/>
            <person name="Lu Y."/>
            <person name="Fan D."/>
            <person name="Liu Y."/>
            <person name="Guan J."/>
            <person name="Zhang Y."/>
            <person name="Yu S."/>
            <person name="Liu X."/>
            <person name="Zhang Y."/>
            <person name="Hong G."/>
            <person name="Han B."/>
            <person name="Choisne N."/>
            <person name="Demange N."/>
            <person name="Orjeda G."/>
            <person name="Samain S."/>
            <person name="Cattolico L."/>
            <person name="Pelletier E."/>
            <person name="Couloux A."/>
            <person name="Segurens B."/>
            <person name="Wincker P."/>
            <person name="D'Hont A."/>
            <person name="Scarpelli C."/>
            <person name="Weissenbach J."/>
            <person name="Salanoubat M."/>
            <person name="Quetier F."/>
            <person name="Yu Y."/>
            <person name="Kim H.R."/>
            <person name="Rambo T."/>
            <person name="Currie J."/>
            <person name="Collura K."/>
            <person name="Luo M."/>
            <person name="Yang T."/>
            <person name="Ammiraju J.S.S."/>
            <person name="Engler F."/>
            <person name="Soderlund C."/>
            <person name="Wing R.A."/>
            <person name="Palmer L.E."/>
            <person name="de la Bastide M."/>
            <person name="Spiegel L."/>
            <person name="Nascimento L."/>
            <person name="Zutavern T."/>
            <person name="O'Shaughnessy A."/>
            <person name="Dike S."/>
            <person name="Dedhia N."/>
            <person name="Preston R."/>
            <person name="Balija V."/>
            <person name="McCombie W.R."/>
            <person name="Chow T."/>
            <person name="Chen H."/>
            <person name="Chung M."/>
            <person name="Chen C."/>
            <person name="Shaw J."/>
            <person name="Wu H."/>
            <person name="Hsiao K."/>
            <person name="Chao Y."/>
            <person name="Chu M."/>
            <person name="Cheng C."/>
            <person name="Hour A."/>
            <person name="Lee P."/>
            <person name="Lin S."/>
            <person name="Lin Y."/>
            <person name="Liou J."/>
            <person name="Liu S."/>
            <person name="Hsing Y."/>
            <person name="Raghuvanshi S."/>
            <person name="Mohanty A."/>
            <person name="Bharti A.K."/>
            <person name="Gaur A."/>
            <person name="Gupta V."/>
            <person name="Kumar D."/>
            <person name="Ravi V."/>
            <person name="Vij S."/>
            <person name="Kapur A."/>
            <person name="Khurana P."/>
            <person name="Khurana P."/>
            <person name="Khurana J.P."/>
            <person name="Tyagi A.K."/>
            <person name="Gaikwad K."/>
            <person name="Singh A."/>
            <person name="Dalal V."/>
            <person name="Srivastava S."/>
            <person name="Dixit A."/>
            <person name="Pal A.K."/>
            <person name="Ghazi I.A."/>
            <person name="Yadav M."/>
            <person name="Pandit A."/>
            <person name="Bhargava A."/>
            <person name="Sureshbabu K."/>
            <person name="Batra K."/>
            <person name="Sharma T.R."/>
            <person name="Mohapatra T."/>
            <person name="Singh N.K."/>
            <person name="Messing J."/>
            <person name="Nelson A.B."/>
            <person name="Fuks G."/>
            <person name="Kavchok S."/>
            <person name="Keizer G."/>
            <person name="Linton E."/>
            <person name="Llaca V."/>
            <person name="Song R."/>
            <person name="Tanyolac B."/>
            <person name="Young S."/>
            <person name="Ho-Il K."/>
            <person name="Hahn J.H."/>
            <person name="Sangsakoo G."/>
            <person name="Vanavichit A."/>
            <person name="de Mattos Luiz.A.T."/>
            <person name="Zimmer P.D."/>
            <person name="Malone G."/>
            <person name="Dellagostin O."/>
            <person name="de Oliveira A.C."/>
            <person name="Bevan M."/>
            <person name="Bancroft I."/>
            <person name="Minx P."/>
            <person name="Cordum H."/>
            <person name="Wilson R."/>
            <person name="Cheng Z."/>
            <person name="Jin W."/>
            <person name="Jiang J."/>
            <person name="Leong S.A."/>
            <person name="Iwama H."/>
            <person name="Gojobori T."/>
            <person name="Itoh T."/>
            <person name="Niimura Y."/>
            <person name="Fujii Y."/>
            <person name="Habara T."/>
            <person name="Sakai H."/>
            <person name="Sato Y."/>
            <person name="Wilson G."/>
            <person name="Kumar K."/>
            <person name="McCouch S."/>
            <person name="Juretic N."/>
            <person name="Hoen D."/>
            <person name="Wright S."/>
            <person name="Bruskiewich R."/>
            <person name="Bureau T."/>
            <person name="Miyao A."/>
            <person name="Hirochika H."/>
            <person name="Nishikawa T."/>
            <person name="Kadowaki K."/>
            <person name="Sugiura M."/>
            <person name="Burr B."/>
            <person name="Sasaki T."/>
        </authorList>
    </citation>
    <scope>NUCLEOTIDE SEQUENCE [LARGE SCALE GENOMIC DNA]</scope>
    <source>
        <strain evidence="2">cv. Nipponbare</strain>
    </source>
</reference>
<dbReference type="InParanoid" id="A0A0N7KDK8"/>
<dbReference type="AlphaFoldDB" id="A0A0N7KDK8"/>
<organism evidence="1 2">
    <name type="scientific">Oryza sativa subsp. japonica</name>
    <name type="common">Rice</name>
    <dbReference type="NCBI Taxonomy" id="39947"/>
    <lineage>
        <taxon>Eukaryota</taxon>
        <taxon>Viridiplantae</taxon>
        <taxon>Streptophyta</taxon>
        <taxon>Embryophyta</taxon>
        <taxon>Tracheophyta</taxon>
        <taxon>Spermatophyta</taxon>
        <taxon>Magnoliopsida</taxon>
        <taxon>Liliopsida</taxon>
        <taxon>Poales</taxon>
        <taxon>Poaceae</taxon>
        <taxon>BOP clade</taxon>
        <taxon>Oryzoideae</taxon>
        <taxon>Oryzeae</taxon>
        <taxon>Oryzinae</taxon>
        <taxon>Oryza</taxon>
        <taxon>Oryza sativa</taxon>
    </lineage>
</organism>
<sequence length="111" mass="12723">MEMIIFLIDNPLSMLPYEEQPFLMDRRIGNGGGHASIWNALEFLHAHFLAQLRIRHNDQWLPSHVKSASKLNNSRTENTSGPCMASRWRWPMSGRGTGPGTCQTFRYGSYK</sequence>
<proteinExistence type="predicted"/>
<gene>
    <name evidence="1" type="ordered locus">Os01g0701600</name>
    <name evidence="1" type="ORF">OSNPB_010701600</name>
</gene>
<keyword evidence="2" id="KW-1185">Reference proteome</keyword>
<reference evidence="1 2" key="3">
    <citation type="journal article" date="2013" name="Rice">
        <title>Improvement of the Oryza sativa Nipponbare reference genome using next generation sequence and optical map data.</title>
        <authorList>
            <person name="Kawahara Y."/>
            <person name="de la Bastide M."/>
            <person name="Hamilton J.P."/>
            <person name="Kanamori H."/>
            <person name="McCombie W.R."/>
            <person name="Ouyang S."/>
            <person name="Schwartz D.C."/>
            <person name="Tanaka T."/>
            <person name="Wu J."/>
            <person name="Zhou S."/>
            <person name="Childs K.L."/>
            <person name="Davidson R.M."/>
            <person name="Lin H."/>
            <person name="Quesada-Ocampo L."/>
            <person name="Vaillancourt B."/>
            <person name="Sakai H."/>
            <person name="Lee S.S."/>
            <person name="Kim J."/>
            <person name="Numa H."/>
            <person name="Itoh T."/>
            <person name="Buell C.R."/>
            <person name="Matsumoto T."/>
        </authorList>
    </citation>
    <scope>NUCLEOTIDE SEQUENCE [LARGE SCALE GENOMIC DNA]</scope>
    <source>
        <strain evidence="2">cv. Nipponbare</strain>
    </source>
</reference>
<evidence type="ECO:0000313" key="2">
    <source>
        <dbReference type="Proteomes" id="UP000059680"/>
    </source>
</evidence>
<dbReference type="PaxDb" id="39947-A0A0N7KDK8"/>